<proteinExistence type="predicted"/>
<dbReference type="EMBL" id="UHFO01000001">
    <property type="protein sequence ID" value="SUN62886.1"/>
    <property type="molecule type" value="Genomic_DNA"/>
</dbReference>
<evidence type="ECO:0000313" key="2">
    <source>
        <dbReference type="EMBL" id="SUN62886.1"/>
    </source>
</evidence>
<comment type="caution">
    <text evidence="2">The sequence shown here is derived from an EMBL/GenBank/DDBJ whole genome shotgun (WGS) entry which is preliminary data.</text>
</comment>
<dbReference type="Proteomes" id="UP000254559">
    <property type="component" value="Unassembled WGS sequence"/>
</dbReference>
<feature type="transmembrane region" description="Helical" evidence="1">
    <location>
        <begin position="7"/>
        <end position="25"/>
    </location>
</feature>
<keyword evidence="1" id="KW-0472">Membrane</keyword>
<evidence type="ECO:0000313" key="3">
    <source>
        <dbReference type="Proteomes" id="UP000254559"/>
    </source>
</evidence>
<gene>
    <name evidence="2" type="ORF">NCTC11564_00714</name>
</gene>
<accession>A0A9X8T3R2</accession>
<keyword evidence="1" id="KW-0812">Transmembrane</keyword>
<name>A0A9X8T3R2_STREQ</name>
<sequence length="69" mass="7997">MMSFAETSQYAGQLLLLLNLIWGFILYRDPNVDRDRAFIVLFLSVITFILYQFGLVIPLIRFLSNGKPI</sequence>
<dbReference type="AlphaFoldDB" id="A0A9X8T3R2"/>
<evidence type="ECO:0000256" key="1">
    <source>
        <dbReference type="SAM" id="Phobius"/>
    </source>
</evidence>
<reference evidence="2 3" key="1">
    <citation type="submission" date="2018-06" db="EMBL/GenBank/DDBJ databases">
        <authorList>
            <consortium name="Pathogen Informatics"/>
            <person name="Doyle S."/>
        </authorList>
    </citation>
    <scope>NUCLEOTIDE SEQUENCE [LARGE SCALE GENOMIC DNA]</scope>
    <source>
        <strain evidence="2 3">NCTC11564</strain>
    </source>
</reference>
<protein>
    <submittedName>
        <fullName evidence="2">Uncharacterized protein</fullName>
    </submittedName>
</protein>
<organism evidence="2 3">
    <name type="scientific">Streptococcus dysgalactiae subsp. equisimilis</name>
    <name type="common">Streptococcus equisimilis</name>
    <dbReference type="NCBI Taxonomy" id="119602"/>
    <lineage>
        <taxon>Bacteria</taxon>
        <taxon>Bacillati</taxon>
        <taxon>Bacillota</taxon>
        <taxon>Bacilli</taxon>
        <taxon>Lactobacillales</taxon>
        <taxon>Streptococcaceae</taxon>
        <taxon>Streptococcus</taxon>
    </lineage>
</organism>
<keyword evidence="1" id="KW-1133">Transmembrane helix</keyword>
<feature type="transmembrane region" description="Helical" evidence="1">
    <location>
        <begin position="37"/>
        <end position="60"/>
    </location>
</feature>